<gene>
    <name evidence="5" type="ordered locus">Taci_1683</name>
</gene>
<dbReference type="GO" id="GO:0008982">
    <property type="term" value="F:protein-N(PI)-phosphohistidine-sugar phosphotransferase activity"/>
    <property type="evidence" value="ECO:0007669"/>
    <property type="project" value="InterPro"/>
</dbReference>
<feature type="domain" description="PTS EIIB type-2" evidence="3">
    <location>
        <begin position="403"/>
        <end position="493"/>
    </location>
</feature>
<evidence type="ECO:0000259" key="2">
    <source>
        <dbReference type="PROSITE" id="PS51094"/>
    </source>
</evidence>
<dbReference type="SUPFAM" id="SSF55804">
    <property type="entry name" value="Phoshotransferase/anion transport protein"/>
    <property type="match status" value="1"/>
</dbReference>
<keyword evidence="1" id="KW-0677">Repeat</keyword>
<dbReference type="KEGG" id="tai:Taci_1683"/>
<keyword evidence="6" id="KW-1185">Reference proteome</keyword>
<feature type="domain" description="PRD" evidence="4">
    <location>
        <begin position="186"/>
        <end position="289"/>
    </location>
</feature>
<dbReference type="eggNOG" id="COG3711">
    <property type="taxonomic scope" value="Bacteria"/>
</dbReference>
<dbReference type="Pfam" id="PF08279">
    <property type="entry name" value="HTH_11"/>
    <property type="match status" value="1"/>
</dbReference>
<dbReference type="Pfam" id="PF00359">
    <property type="entry name" value="PTS_EIIA_2"/>
    <property type="match status" value="1"/>
</dbReference>
<dbReference type="CDD" id="cd00211">
    <property type="entry name" value="PTS_IIA_fru"/>
    <property type="match status" value="1"/>
</dbReference>
<reference evidence="5 6" key="1">
    <citation type="journal article" date="2009" name="Stand. Genomic Sci.">
        <title>Complete genome sequence of Thermanaerovibrio acidaminovorans type strain (Su883).</title>
        <authorList>
            <person name="Chovatia M."/>
            <person name="Sikorski J."/>
            <person name="Schroder M."/>
            <person name="Lapidus A."/>
            <person name="Nolan M."/>
            <person name="Tice H."/>
            <person name="Glavina Del Rio T."/>
            <person name="Copeland A."/>
            <person name="Cheng J.F."/>
            <person name="Lucas S."/>
            <person name="Chen F."/>
            <person name="Bruce D."/>
            <person name="Goodwin L."/>
            <person name="Pitluck S."/>
            <person name="Ivanova N."/>
            <person name="Mavromatis K."/>
            <person name="Ovchinnikova G."/>
            <person name="Pati A."/>
            <person name="Chen A."/>
            <person name="Palaniappan K."/>
            <person name="Land M."/>
            <person name="Hauser L."/>
            <person name="Chang Y.J."/>
            <person name="Jeffries C.D."/>
            <person name="Chain P."/>
            <person name="Saunders E."/>
            <person name="Detter J.C."/>
            <person name="Brettin T."/>
            <person name="Rohde M."/>
            <person name="Goker M."/>
            <person name="Spring S."/>
            <person name="Bristow J."/>
            <person name="Markowitz V."/>
            <person name="Hugenholtz P."/>
            <person name="Kyrpides N.C."/>
            <person name="Klenk H.P."/>
            <person name="Eisen J.A."/>
        </authorList>
    </citation>
    <scope>NUCLEOTIDE SEQUENCE [LARGE SCALE GENOMIC DNA]</scope>
    <source>
        <strain evidence="6">ATCC 49978 / DSM 6589 / Su883</strain>
    </source>
</reference>
<dbReference type="STRING" id="525903.Taci_1683"/>
<dbReference type="eggNOG" id="COG1762">
    <property type="taxonomic scope" value="Bacteria"/>
</dbReference>
<dbReference type="InterPro" id="IPR011608">
    <property type="entry name" value="PRD"/>
</dbReference>
<dbReference type="Gene3D" id="3.40.930.10">
    <property type="entry name" value="Mannitol-specific EII, Chain A"/>
    <property type="match status" value="1"/>
</dbReference>
<dbReference type="GO" id="GO:0009401">
    <property type="term" value="P:phosphoenolpyruvate-dependent sugar phosphotransferase system"/>
    <property type="evidence" value="ECO:0007669"/>
    <property type="project" value="InterPro"/>
</dbReference>
<dbReference type="PANTHER" id="PTHR30185:SF13">
    <property type="entry name" value="LICABCH OPERON REGULATOR-RELATED"/>
    <property type="match status" value="1"/>
</dbReference>
<organism evidence="5 6">
    <name type="scientific">Thermanaerovibrio acidaminovorans (strain ATCC 49978 / DSM 6589 / Su883)</name>
    <name type="common">Selenomonas acidaminovorans</name>
    <dbReference type="NCBI Taxonomy" id="525903"/>
    <lineage>
        <taxon>Bacteria</taxon>
        <taxon>Thermotogati</taxon>
        <taxon>Synergistota</taxon>
        <taxon>Synergistia</taxon>
        <taxon>Synergistales</taxon>
        <taxon>Synergistaceae</taxon>
        <taxon>Thermanaerovibrio</taxon>
    </lineage>
</organism>
<evidence type="ECO:0000256" key="1">
    <source>
        <dbReference type="ARBA" id="ARBA00022737"/>
    </source>
</evidence>
<dbReference type="GO" id="GO:0006355">
    <property type="term" value="P:regulation of DNA-templated transcription"/>
    <property type="evidence" value="ECO:0007669"/>
    <property type="project" value="InterPro"/>
</dbReference>
<feature type="domain" description="PTS EIIA type-2" evidence="2">
    <location>
        <begin position="505"/>
        <end position="644"/>
    </location>
</feature>
<proteinExistence type="predicted"/>
<dbReference type="OrthoDB" id="3175596at2"/>
<feature type="domain" description="PRD" evidence="4">
    <location>
        <begin position="292"/>
        <end position="399"/>
    </location>
</feature>
<dbReference type="PROSITE" id="PS00372">
    <property type="entry name" value="PTS_EIIA_TYPE_2_HIS"/>
    <property type="match status" value="1"/>
</dbReference>
<dbReference type="PROSITE" id="PS51099">
    <property type="entry name" value="PTS_EIIB_TYPE_2"/>
    <property type="match status" value="1"/>
</dbReference>
<dbReference type="PANTHER" id="PTHR30185">
    <property type="entry name" value="CRYPTIC BETA-GLUCOSIDE BGL OPERON ANTITERMINATOR"/>
    <property type="match status" value="1"/>
</dbReference>
<protein>
    <submittedName>
        <fullName evidence="5">PTS modulated transcriptional regulator, MtlR family</fullName>
    </submittedName>
</protein>
<dbReference type="InterPro" id="IPR036388">
    <property type="entry name" value="WH-like_DNA-bd_sf"/>
</dbReference>
<dbReference type="Pfam" id="PF00874">
    <property type="entry name" value="PRD"/>
    <property type="match status" value="2"/>
</dbReference>
<dbReference type="SUPFAM" id="SSF46785">
    <property type="entry name" value="Winged helix' DNA-binding domain"/>
    <property type="match status" value="1"/>
</dbReference>
<dbReference type="AlphaFoldDB" id="D1B7A6"/>
<dbReference type="CDD" id="cd05568">
    <property type="entry name" value="PTS_IIB_bgl_like"/>
    <property type="match status" value="1"/>
</dbReference>
<dbReference type="HOGENOM" id="CLU_013442_5_1_0"/>
<name>D1B7A6_THEAS</name>
<dbReference type="RefSeq" id="WP_012870406.1">
    <property type="nucleotide sequence ID" value="NC_013522.1"/>
</dbReference>
<dbReference type="EnsemblBacteria" id="ACZ19897">
    <property type="protein sequence ID" value="ACZ19897"/>
    <property type="gene ID" value="Taci_1683"/>
</dbReference>
<sequence>MNLRHRRLLKLLAEARDYTPLSDLAQRLGCSERTLRNHVRELEGPLRDRYGLILDRRPGRGVALLGDRSQVGRLIRDLGGARDRPLEELDLRVLRFLLPRRCPVTMARVMEATGAGRGAISAALDRAEAWLAGHRIRLVRRPNVGLWIEGEEGALRLALSRLFWLSLGSHGFDDFLRGRVSMEDPIFHPGEMSFLEARVRRALEMAQVRLTGEAVLGLTVHLAVSIKRVRTGGALEICRDEGLEGRREMEAARLMARWVEEGLGVTMPPGEVEYLAMHVMSSRRLGCPGEKELARDAEAVARILLDHFARSLDRRLQEDPQLLADLSGHLSTSINRLRCGFPSSNPILGQIKRAFCYSFEVGLEGAARVQEDMGINLPEDEVGYVVLHVQAALERLRGMEEEVRAAVFCPQGVGILRLMEAKVSSAFPGVRVIGAGSLEDLKVVLEDRVRLVISTVPLPAYLDCQHIVVTPLLRDEEMRSVEDLLLCKVSSSPGRPAGGYPILRSMLSSDLIFLGEDLGDRWDIICFLSARMAETGAVDEDYGGAALERERKSSTCIGGGVAIPHGSPRRVIRDSIALMRPRRPVLWGEEEVRMVFMMALRSSDPGLVRGLFGELARLSEDGQTLRRMMFAGTREEILDSMRGGLN</sequence>
<dbReference type="InterPro" id="IPR016152">
    <property type="entry name" value="PTrfase/Anion_transptr"/>
</dbReference>
<evidence type="ECO:0000313" key="5">
    <source>
        <dbReference type="EMBL" id="ACZ19897.1"/>
    </source>
</evidence>
<dbReference type="Proteomes" id="UP000002030">
    <property type="component" value="Chromosome"/>
</dbReference>
<dbReference type="PATRIC" id="fig|525903.6.peg.1673"/>
<dbReference type="PROSITE" id="PS51372">
    <property type="entry name" value="PRD_2"/>
    <property type="match status" value="2"/>
</dbReference>
<dbReference type="InterPro" id="IPR036634">
    <property type="entry name" value="PRD_sf"/>
</dbReference>
<dbReference type="Gene3D" id="1.10.1790.10">
    <property type="entry name" value="PRD domain"/>
    <property type="match status" value="2"/>
</dbReference>
<accession>D1B7A6</accession>
<evidence type="ECO:0000259" key="3">
    <source>
        <dbReference type="PROSITE" id="PS51099"/>
    </source>
</evidence>
<dbReference type="InterPro" id="IPR013011">
    <property type="entry name" value="PTS_EIIB_2"/>
</dbReference>
<dbReference type="InterPro" id="IPR036390">
    <property type="entry name" value="WH_DNA-bd_sf"/>
</dbReference>
<dbReference type="InterPro" id="IPR050661">
    <property type="entry name" value="BglG_antiterminators"/>
</dbReference>
<dbReference type="PROSITE" id="PS51094">
    <property type="entry name" value="PTS_EIIA_TYPE_2"/>
    <property type="match status" value="1"/>
</dbReference>
<dbReference type="InterPro" id="IPR002178">
    <property type="entry name" value="PTS_EIIA_type-2_dom"/>
</dbReference>
<dbReference type="InterPro" id="IPR013196">
    <property type="entry name" value="HTH_11"/>
</dbReference>
<dbReference type="EMBL" id="CP001818">
    <property type="protein sequence ID" value="ACZ19897.1"/>
    <property type="molecule type" value="Genomic_DNA"/>
</dbReference>
<dbReference type="Gene3D" id="1.10.10.10">
    <property type="entry name" value="Winged helix-like DNA-binding domain superfamily/Winged helix DNA-binding domain"/>
    <property type="match status" value="1"/>
</dbReference>
<evidence type="ECO:0000313" key="6">
    <source>
        <dbReference type="Proteomes" id="UP000002030"/>
    </source>
</evidence>
<evidence type="ECO:0000259" key="4">
    <source>
        <dbReference type="PROSITE" id="PS51372"/>
    </source>
</evidence>
<dbReference type="SUPFAM" id="SSF63520">
    <property type="entry name" value="PTS-regulatory domain, PRD"/>
    <property type="match status" value="2"/>
</dbReference>